<dbReference type="Proteomes" id="UP000029585">
    <property type="component" value="Unassembled WGS sequence"/>
</dbReference>
<protein>
    <recommendedName>
        <fullName evidence="3">DUF2577 domain-containing protein</fullName>
    </recommendedName>
</protein>
<dbReference type="Pfam" id="PF10844">
    <property type="entry name" value="DUF2577"/>
    <property type="match status" value="1"/>
</dbReference>
<comment type="caution">
    <text evidence="1">The sequence shown here is derived from an EMBL/GenBank/DDBJ whole genome shotgun (WGS) entry which is preliminary data.</text>
</comment>
<evidence type="ECO:0000313" key="2">
    <source>
        <dbReference type="Proteomes" id="UP000029585"/>
    </source>
</evidence>
<dbReference type="AlphaFoldDB" id="A0A096B630"/>
<dbReference type="PATRIC" id="fig|742738.3.peg.2596"/>
<proteinExistence type="predicted"/>
<dbReference type="EMBL" id="ADLO01000079">
    <property type="protein sequence ID" value="KGF54838.1"/>
    <property type="molecule type" value="Genomic_DNA"/>
</dbReference>
<evidence type="ECO:0008006" key="3">
    <source>
        <dbReference type="Google" id="ProtNLM"/>
    </source>
</evidence>
<name>A0A096B630_FLAPL</name>
<organism evidence="1 2">
    <name type="scientific">Flavonifractor plautii 1_3_50AFAA</name>
    <dbReference type="NCBI Taxonomy" id="742738"/>
    <lineage>
        <taxon>Bacteria</taxon>
        <taxon>Bacillati</taxon>
        <taxon>Bacillota</taxon>
        <taxon>Clostridia</taxon>
        <taxon>Eubacteriales</taxon>
        <taxon>Oscillospiraceae</taxon>
        <taxon>Flavonifractor</taxon>
    </lineage>
</organism>
<dbReference type="HOGENOM" id="CLU_1632497_0_0_9"/>
<dbReference type="RefSeq" id="WP_044941523.1">
    <property type="nucleotide sequence ID" value="NZ_KN174163.1"/>
</dbReference>
<evidence type="ECO:0000313" key="1">
    <source>
        <dbReference type="EMBL" id="KGF54838.1"/>
    </source>
</evidence>
<keyword evidence="2" id="KW-1185">Reference proteome</keyword>
<gene>
    <name evidence="1" type="ORF">HMPREF9460_02529</name>
</gene>
<reference evidence="1 2" key="1">
    <citation type="submission" date="2011-08" db="EMBL/GenBank/DDBJ databases">
        <title>The Genome Sequence of Clostridium orbiscindens 1_3_50AFAA.</title>
        <authorList>
            <consortium name="The Broad Institute Genome Sequencing Platform"/>
            <person name="Earl A."/>
            <person name="Ward D."/>
            <person name="Feldgarden M."/>
            <person name="Gevers D."/>
            <person name="Daigneault M."/>
            <person name="Strauss J."/>
            <person name="Allen-Vercoe E."/>
            <person name="Young S.K."/>
            <person name="Zeng Q."/>
            <person name="Gargeya S."/>
            <person name="Fitzgerald M."/>
            <person name="Haas B."/>
            <person name="Abouelleil A."/>
            <person name="Alvarado L."/>
            <person name="Arachchi H.M."/>
            <person name="Berlin A."/>
            <person name="Brown A."/>
            <person name="Chapman S.B."/>
            <person name="Chen Z."/>
            <person name="Dunbar C."/>
            <person name="Freedman E."/>
            <person name="Gearin G."/>
            <person name="Gellesch M."/>
            <person name="Goldberg J."/>
            <person name="Griggs A."/>
            <person name="Gujja S."/>
            <person name="Heiman D."/>
            <person name="Howarth C."/>
            <person name="Larson L."/>
            <person name="Lui A."/>
            <person name="MacDonald P.J.P."/>
            <person name="Montmayeur A."/>
            <person name="Murphy C."/>
            <person name="Neiman D."/>
            <person name="Pearson M."/>
            <person name="Priest M."/>
            <person name="Roberts A."/>
            <person name="Saif S."/>
            <person name="Shea T."/>
            <person name="Shenoy N."/>
            <person name="Sisk P."/>
            <person name="Stolte C."/>
            <person name="Sykes S."/>
            <person name="Wortman J."/>
            <person name="Nusbaum C."/>
            <person name="Birren B."/>
        </authorList>
    </citation>
    <scope>NUCLEOTIDE SEQUENCE [LARGE SCALE GENOMIC DNA]</scope>
    <source>
        <strain evidence="1 2">1_3_50AFAA</strain>
    </source>
</reference>
<sequence>MDLKDVLYQMMQENTAAGQPTDLRVGTVTREEPLEITINPATSPLRRRQLCLTEPVIEKKIPVLAHRHRIQTLSHTHANSAGTTTTGLDGSYLGEYALVSEGADATLQGEDIVCWEDGKKLPVKDGFIILNRRLEEGDRVLLLRVQHGQKFIVLSRIFEEEA</sequence>
<dbReference type="InterPro" id="IPR022555">
    <property type="entry name" value="DUF2577"/>
</dbReference>
<accession>A0A096B630</accession>